<dbReference type="EMBL" id="JABSTR010000001">
    <property type="protein sequence ID" value="KAH9359667.1"/>
    <property type="molecule type" value="Genomic_DNA"/>
</dbReference>
<sequence>MQTYLKDLKLRHSRLSRLYSTTANVHKARQSPSANPEVLRYERNKAAESRSKQVKTKQISHQGTSKVHFLLSGNDL</sequence>
<evidence type="ECO:0000256" key="1">
    <source>
        <dbReference type="SAM" id="MobiDB-lite"/>
    </source>
</evidence>
<comment type="caution">
    <text evidence="2">The sequence shown here is derived from an EMBL/GenBank/DDBJ whole genome shotgun (WGS) entry which is preliminary data.</text>
</comment>
<organism evidence="2 3">
    <name type="scientific">Haemaphysalis longicornis</name>
    <name type="common">Bush tick</name>
    <dbReference type="NCBI Taxonomy" id="44386"/>
    <lineage>
        <taxon>Eukaryota</taxon>
        <taxon>Metazoa</taxon>
        <taxon>Ecdysozoa</taxon>
        <taxon>Arthropoda</taxon>
        <taxon>Chelicerata</taxon>
        <taxon>Arachnida</taxon>
        <taxon>Acari</taxon>
        <taxon>Parasitiformes</taxon>
        <taxon>Ixodida</taxon>
        <taxon>Ixodoidea</taxon>
        <taxon>Ixodidae</taxon>
        <taxon>Haemaphysalinae</taxon>
        <taxon>Haemaphysalis</taxon>
    </lineage>
</organism>
<evidence type="ECO:0000313" key="3">
    <source>
        <dbReference type="Proteomes" id="UP000821853"/>
    </source>
</evidence>
<protein>
    <submittedName>
        <fullName evidence="2">Uncharacterized protein</fullName>
    </submittedName>
</protein>
<dbReference type="Proteomes" id="UP000821853">
    <property type="component" value="Chromosome 1"/>
</dbReference>
<accession>A0A9J6FA59</accession>
<feature type="compositionally biased region" description="Polar residues" evidence="1">
    <location>
        <begin position="56"/>
        <end position="65"/>
    </location>
</feature>
<evidence type="ECO:0000313" key="2">
    <source>
        <dbReference type="EMBL" id="KAH9359667.1"/>
    </source>
</evidence>
<proteinExistence type="predicted"/>
<keyword evidence="3" id="KW-1185">Reference proteome</keyword>
<feature type="region of interest" description="Disordered" evidence="1">
    <location>
        <begin position="46"/>
        <end position="76"/>
    </location>
</feature>
<reference evidence="2 3" key="1">
    <citation type="journal article" date="2020" name="Cell">
        <title>Large-Scale Comparative Analyses of Tick Genomes Elucidate Their Genetic Diversity and Vector Capacities.</title>
        <authorList>
            <consortium name="Tick Genome and Microbiome Consortium (TIGMIC)"/>
            <person name="Jia N."/>
            <person name="Wang J."/>
            <person name="Shi W."/>
            <person name="Du L."/>
            <person name="Sun Y."/>
            <person name="Zhan W."/>
            <person name="Jiang J.F."/>
            <person name="Wang Q."/>
            <person name="Zhang B."/>
            <person name="Ji P."/>
            <person name="Bell-Sakyi L."/>
            <person name="Cui X.M."/>
            <person name="Yuan T.T."/>
            <person name="Jiang B.G."/>
            <person name="Yang W.F."/>
            <person name="Lam T.T."/>
            <person name="Chang Q.C."/>
            <person name="Ding S.J."/>
            <person name="Wang X.J."/>
            <person name="Zhu J.G."/>
            <person name="Ruan X.D."/>
            <person name="Zhao L."/>
            <person name="Wei J.T."/>
            <person name="Ye R.Z."/>
            <person name="Que T.C."/>
            <person name="Du C.H."/>
            <person name="Zhou Y.H."/>
            <person name="Cheng J.X."/>
            <person name="Dai P.F."/>
            <person name="Guo W.B."/>
            <person name="Han X.H."/>
            <person name="Huang E.J."/>
            <person name="Li L.F."/>
            <person name="Wei W."/>
            <person name="Gao Y.C."/>
            <person name="Liu J.Z."/>
            <person name="Shao H.Z."/>
            <person name="Wang X."/>
            <person name="Wang C.C."/>
            <person name="Yang T.C."/>
            <person name="Huo Q.B."/>
            <person name="Li W."/>
            <person name="Chen H.Y."/>
            <person name="Chen S.E."/>
            <person name="Zhou L.G."/>
            <person name="Ni X.B."/>
            <person name="Tian J.H."/>
            <person name="Sheng Y."/>
            <person name="Liu T."/>
            <person name="Pan Y.S."/>
            <person name="Xia L.Y."/>
            <person name="Li J."/>
            <person name="Zhao F."/>
            <person name="Cao W.C."/>
        </authorList>
    </citation>
    <scope>NUCLEOTIDE SEQUENCE [LARGE SCALE GENOMIC DNA]</scope>
    <source>
        <strain evidence="2">HaeL-2018</strain>
    </source>
</reference>
<dbReference type="AlphaFoldDB" id="A0A9J6FA59"/>
<dbReference type="VEuPathDB" id="VectorBase:HLOH_043073"/>
<name>A0A9J6FA59_HAELO</name>
<gene>
    <name evidence="2" type="ORF">HPB48_012815</name>
</gene>